<dbReference type="EMBL" id="VRYY01000110">
    <property type="protein sequence ID" value="MBG3876392.1"/>
    <property type="molecule type" value="Genomic_DNA"/>
</dbReference>
<dbReference type="InterPro" id="IPR036105">
    <property type="entry name" value="DiNase_FeMo-co_biosyn_sf"/>
</dbReference>
<reference evidence="2 3" key="1">
    <citation type="submission" date="2019-08" db="EMBL/GenBank/DDBJ databases">
        <authorList>
            <person name="Luo N."/>
        </authorList>
    </citation>
    <scope>NUCLEOTIDE SEQUENCE [LARGE SCALE GENOMIC DNA]</scope>
    <source>
        <strain evidence="2 3">NCIMB 9442</strain>
    </source>
</reference>
<protein>
    <submittedName>
        <fullName evidence="2">Dinitrogenase iron-molybdenum cofactor biosynthesis protein</fullName>
    </submittedName>
</protein>
<dbReference type="Gene3D" id="3.30.420.130">
    <property type="entry name" value="Dinitrogenase iron-molybdenum cofactor biosynthesis domain"/>
    <property type="match status" value="1"/>
</dbReference>
<dbReference type="Proteomes" id="UP001194469">
    <property type="component" value="Unassembled WGS sequence"/>
</dbReference>
<keyword evidence="3" id="KW-1185">Reference proteome</keyword>
<dbReference type="RefSeq" id="WP_196608546.1">
    <property type="nucleotide sequence ID" value="NZ_VRYY01000110.1"/>
</dbReference>
<name>A0ABS0J1U0_9BACT</name>
<accession>A0ABS0J1U0</accession>
<feature type="region of interest" description="Disordered" evidence="1">
    <location>
        <begin position="1"/>
        <end position="21"/>
    </location>
</feature>
<organism evidence="2 3">
    <name type="scientific">Nitratidesulfovibrio oxamicus</name>
    <dbReference type="NCBI Taxonomy" id="32016"/>
    <lineage>
        <taxon>Bacteria</taxon>
        <taxon>Pseudomonadati</taxon>
        <taxon>Thermodesulfobacteriota</taxon>
        <taxon>Desulfovibrionia</taxon>
        <taxon>Desulfovibrionales</taxon>
        <taxon>Desulfovibrionaceae</taxon>
        <taxon>Nitratidesulfovibrio</taxon>
    </lineage>
</organism>
<proteinExistence type="predicted"/>
<evidence type="ECO:0000256" key="1">
    <source>
        <dbReference type="SAM" id="MobiDB-lite"/>
    </source>
</evidence>
<sequence>MSGSDNGMVTSRAGRPGGGSRGNVLVALHRDAVAPRFDRATEAWLGRIDSEGGLARSRTMVLANASAEELCRIILMENVTVVVCCGIEQEFYDYLTWKRITVLDGVVGGRDAVIGALLAGTLKADAMVGGV</sequence>
<dbReference type="SUPFAM" id="SSF53146">
    <property type="entry name" value="Nitrogenase accessory factor-like"/>
    <property type="match status" value="1"/>
</dbReference>
<comment type="caution">
    <text evidence="2">The sequence shown here is derived from an EMBL/GenBank/DDBJ whole genome shotgun (WGS) entry which is preliminary data.</text>
</comment>
<gene>
    <name evidence="2" type="ORF">FVW20_04960</name>
</gene>
<evidence type="ECO:0000313" key="3">
    <source>
        <dbReference type="Proteomes" id="UP001194469"/>
    </source>
</evidence>
<evidence type="ECO:0000313" key="2">
    <source>
        <dbReference type="EMBL" id="MBG3876392.1"/>
    </source>
</evidence>